<organism evidence="2 3">
    <name type="scientific">Poecilia formosa</name>
    <name type="common">Amazon molly</name>
    <name type="synonym">Limia formosa</name>
    <dbReference type="NCBI Taxonomy" id="48698"/>
    <lineage>
        <taxon>Eukaryota</taxon>
        <taxon>Metazoa</taxon>
        <taxon>Chordata</taxon>
        <taxon>Craniata</taxon>
        <taxon>Vertebrata</taxon>
        <taxon>Euteleostomi</taxon>
        <taxon>Actinopterygii</taxon>
        <taxon>Neopterygii</taxon>
        <taxon>Teleostei</taxon>
        <taxon>Neoteleostei</taxon>
        <taxon>Acanthomorphata</taxon>
        <taxon>Ovalentaria</taxon>
        <taxon>Atherinomorphae</taxon>
        <taxon>Cyprinodontiformes</taxon>
        <taxon>Poeciliidae</taxon>
        <taxon>Poeciliinae</taxon>
        <taxon>Poecilia</taxon>
    </lineage>
</organism>
<reference evidence="2" key="3">
    <citation type="submission" date="2025-09" db="UniProtKB">
        <authorList>
            <consortium name="Ensembl"/>
        </authorList>
    </citation>
    <scope>IDENTIFICATION</scope>
</reference>
<feature type="compositionally biased region" description="Low complexity" evidence="1">
    <location>
        <begin position="18"/>
        <end position="27"/>
    </location>
</feature>
<dbReference type="PANTHER" id="PTHR46167">
    <property type="entry name" value="N-LYSINE METHYLTRANSFERASE KMT5A"/>
    <property type="match status" value="1"/>
</dbReference>
<reference evidence="3" key="1">
    <citation type="submission" date="2013-10" db="EMBL/GenBank/DDBJ databases">
        <authorList>
            <person name="Schartl M."/>
            <person name="Warren W."/>
        </authorList>
    </citation>
    <scope>NUCLEOTIDE SEQUENCE [LARGE SCALE GENOMIC DNA]</scope>
    <source>
        <strain evidence="3">female</strain>
    </source>
</reference>
<dbReference type="InterPro" id="IPR051760">
    <property type="entry name" value="KMT5A"/>
</dbReference>
<dbReference type="Ensembl" id="ENSPFOT00000023000.1">
    <property type="protein sequence ID" value="ENSPFOP00000030509.1"/>
    <property type="gene ID" value="ENSPFOG00000011398.2"/>
</dbReference>
<sequence length="263" mass="29573">MAKGKKNGLKTDKKTGETAEQTTTSQAETKENKPQINKEFVDKTQPVVQSLRSAGKPRSPLSDSSSMLILEGNDSDATDPGLSKLKQVTNDEAKSKSCSSKEQKPDGPCQSETKKQISGKPKQKEPGAESDGSPAVPSATPRSKASRRKLGAKKMENKALQNRKVTDYFPIRRSNRKTKTEIKSEEHRHIDDLLKNGIEEGLEVMWPFYFYFFHQILHSDVRLAETLLQFLQRFNISPDQINARDLNVIRSNTLKEKEEESLL</sequence>
<dbReference type="GO" id="GO:0006357">
    <property type="term" value="P:regulation of transcription by RNA polymerase II"/>
    <property type="evidence" value="ECO:0007669"/>
    <property type="project" value="TreeGrafter"/>
</dbReference>
<dbReference type="GeneTree" id="ENSGT00940000174618"/>
<accession>A0A096MGG8</accession>
<dbReference type="EMBL" id="AYCK01014556">
    <property type="status" value="NOT_ANNOTATED_CDS"/>
    <property type="molecule type" value="Genomic_DNA"/>
</dbReference>
<evidence type="ECO:0000313" key="2">
    <source>
        <dbReference type="Ensembl" id="ENSPFOP00000030509.1"/>
    </source>
</evidence>
<dbReference type="STRING" id="48698.ENSPFOP00000030509"/>
<dbReference type="GO" id="GO:0005700">
    <property type="term" value="C:polytene chromosome"/>
    <property type="evidence" value="ECO:0007669"/>
    <property type="project" value="TreeGrafter"/>
</dbReference>
<dbReference type="GO" id="GO:0043516">
    <property type="term" value="P:regulation of DNA damage response, signal transduction by p53 class mediator"/>
    <property type="evidence" value="ECO:0007669"/>
    <property type="project" value="TreeGrafter"/>
</dbReference>
<dbReference type="Proteomes" id="UP000028760">
    <property type="component" value="Unassembled WGS sequence"/>
</dbReference>
<proteinExistence type="predicted"/>
<protein>
    <submittedName>
        <fullName evidence="2">N-lysine methyltransferase KMT5A-like</fullName>
    </submittedName>
</protein>
<dbReference type="PANTHER" id="PTHR46167:SF1">
    <property type="entry name" value="N-LYSINE METHYLTRANSFERASE KMT5A"/>
    <property type="match status" value="1"/>
</dbReference>
<reference evidence="2" key="2">
    <citation type="submission" date="2025-08" db="UniProtKB">
        <authorList>
            <consortium name="Ensembl"/>
        </authorList>
    </citation>
    <scope>IDENTIFICATION</scope>
</reference>
<name>A0A096MGG8_POEFO</name>
<evidence type="ECO:0000313" key="3">
    <source>
        <dbReference type="Proteomes" id="UP000028760"/>
    </source>
</evidence>
<dbReference type="AlphaFoldDB" id="A0A096MGG8"/>
<feature type="region of interest" description="Disordered" evidence="1">
    <location>
        <begin position="1"/>
        <end position="161"/>
    </location>
</feature>
<dbReference type="eggNOG" id="KOG1085">
    <property type="taxonomic scope" value="Eukaryota"/>
</dbReference>
<dbReference type="GO" id="GO:0005634">
    <property type="term" value="C:nucleus"/>
    <property type="evidence" value="ECO:0007669"/>
    <property type="project" value="TreeGrafter"/>
</dbReference>
<keyword evidence="3" id="KW-1185">Reference proteome</keyword>
<evidence type="ECO:0000256" key="1">
    <source>
        <dbReference type="SAM" id="MobiDB-lite"/>
    </source>
</evidence>
<dbReference type="GO" id="GO:0042799">
    <property type="term" value="F:histone H4K20 methyltransferase activity"/>
    <property type="evidence" value="ECO:0007669"/>
    <property type="project" value="TreeGrafter"/>
</dbReference>
<feature type="compositionally biased region" description="Basic and acidic residues" evidence="1">
    <location>
        <begin position="89"/>
        <end position="105"/>
    </location>
</feature>
<dbReference type="EMBL" id="AYCK01014557">
    <property type="status" value="NOT_ANNOTATED_CDS"/>
    <property type="molecule type" value="Genomic_DNA"/>
</dbReference>